<keyword evidence="3" id="KW-1185">Reference proteome</keyword>
<comment type="caution">
    <text evidence="2">The sequence shown here is derived from an EMBL/GenBank/DDBJ whole genome shotgun (WGS) entry which is preliminary data.</text>
</comment>
<evidence type="ECO:0000313" key="3">
    <source>
        <dbReference type="Proteomes" id="UP000186817"/>
    </source>
</evidence>
<organism evidence="2 3">
    <name type="scientific">Symbiodinium microadriaticum</name>
    <name type="common">Dinoflagellate</name>
    <name type="synonym">Zooxanthella microadriatica</name>
    <dbReference type="NCBI Taxonomy" id="2951"/>
    <lineage>
        <taxon>Eukaryota</taxon>
        <taxon>Sar</taxon>
        <taxon>Alveolata</taxon>
        <taxon>Dinophyceae</taxon>
        <taxon>Suessiales</taxon>
        <taxon>Symbiodiniaceae</taxon>
        <taxon>Symbiodinium</taxon>
    </lineage>
</organism>
<dbReference type="OrthoDB" id="10269940at2759"/>
<sequence length="144" mass="16516">MSRRLEPFKQAEIDRGLCDKEFRSWVKNFMEPRVVYQTGDTSSFYRTPVAGEPVTITGLRRRMELNGVRAEILSNQQDEFGRLHVRLHTADQRIMKIQPCRLMPDWPPTQARHDGGAPPSESRRMSTPLASRSGVSHSRSLPLL</sequence>
<dbReference type="AlphaFoldDB" id="A0A1Q9D8M2"/>
<proteinExistence type="predicted"/>
<reference evidence="2 3" key="1">
    <citation type="submission" date="2016-02" db="EMBL/GenBank/DDBJ databases">
        <title>Genome analysis of coral dinoflagellate symbionts highlights evolutionary adaptations to a symbiotic lifestyle.</title>
        <authorList>
            <person name="Aranda M."/>
            <person name="Li Y."/>
            <person name="Liew Y.J."/>
            <person name="Baumgarten S."/>
            <person name="Simakov O."/>
            <person name="Wilson M."/>
            <person name="Piel J."/>
            <person name="Ashoor H."/>
            <person name="Bougouffa S."/>
            <person name="Bajic V.B."/>
            <person name="Ryu T."/>
            <person name="Ravasi T."/>
            <person name="Bayer T."/>
            <person name="Micklem G."/>
            <person name="Kim H."/>
            <person name="Bhak J."/>
            <person name="Lajeunesse T.C."/>
            <person name="Voolstra C.R."/>
        </authorList>
    </citation>
    <scope>NUCLEOTIDE SEQUENCE [LARGE SCALE GENOMIC DNA]</scope>
    <source>
        <strain evidence="2 3">CCMP2467</strain>
    </source>
</reference>
<accession>A0A1Q9D8M2</accession>
<name>A0A1Q9D8M2_SYMMI</name>
<dbReference type="Proteomes" id="UP000186817">
    <property type="component" value="Unassembled WGS sequence"/>
</dbReference>
<evidence type="ECO:0000256" key="1">
    <source>
        <dbReference type="SAM" id="MobiDB-lite"/>
    </source>
</evidence>
<feature type="compositionally biased region" description="Polar residues" evidence="1">
    <location>
        <begin position="128"/>
        <end position="144"/>
    </location>
</feature>
<evidence type="ECO:0000313" key="2">
    <source>
        <dbReference type="EMBL" id="OLP91509.1"/>
    </source>
</evidence>
<gene>
    <name evidence="2" type="ORF">AK812_SmicGene26775</name>
</gene>
<dbReference type="EMBL" id="LSRX01000661">
    <property type="protein sequence ID" value="OLP91509.1"/>
    <property type="molecule type" value="Genomic_DNA"/>
</dbReference>
<feature type="region of interest" description="Disordered" evidence="1">
    <location>
        <begin position="104"/>
        <end position="144"/>
    </location>
</feature>
<protein>
    <submittedName>
        <fullName evidence="2">Uncharacterized protein</fullName>
    </submittedName>
</protein>